<gene>
    <name evidence="1" type="primary">71</name>
    <name evidence="1" type="ORF">PBI_HINDER_71</name>
</gene>
<evidence type="ECO:0000313" key="1">
    <source>
        <dbReference type="EMBL" id="AGK87550.1"/>
    </source>
</evidence>
<keyword evidence="2" id="KW-1185">Reference proteome</keyword>
<sequence length="50" mass="5802">MDDFEDMDLDDLIELEGAISSDVEMCLDSDRQMHLEVDLEDVRARIEELS</sequence>
<dbReference type="GeneID" id="16213943"/>
<dbReference type="KEGG" id="vg:16213943"/>
<dbReference type="OrthoDB" id="28347at10239"/>
<reference evidence="1 2" key="1">
    <citation type="submission" date="2013-02" db="EMBL/GenBank/DDBJ databases">
        <authorList>
            <person name="Balish M.F."/>
            <person name="Klepek H.N."/>
            <person name="Ahler R.M."/>
            <person name="Blakely T.M."/>
            <person name="Deihs M.E."/>
            <person name="Goebel E.J."/>
            <person name="Hausmann S.M."/>
            <person name="Henry C.A."/>
            <person name="Hoogendoorn J."/>
            <person name="Jeffers A.C."/>
            <person name="Light M.E."/>
            <person name="McCurdy K.A."/>
            <person name="Mize D.S."/>
            <person name="Moore C.R."/>
            <person name="Nestor P.M."/>
            <person name="Relko L.M."/>
            <person name="Brzoska R.M."/>
            <person name="Ream D.C."/>
            <person name="Actis L.A."/>
            <person name="Friedberg I."/>
            <person name="Janssen G.R."/>
            <person name="Bradley K.W."/>
            <person name="Khaja R."/>
            <person name="Lewis M.F."/>
            <person name="Barker L.P."/>
            <person name="Asai D.J."/>
            <person name="Bowman C.A."/>
            <person name="Russell D.A."/>
            <person name="Pope W.H."/>
            <person name="Jacobs-Sera D."/>
            <person name="Hendrix R.W."/>
            <person name="Hatfull G.F."/>
        </authorList>
    </citation>
    <scope>NUCLEOTIDE SEQUENCE [LARGE SCALE GENOMIC DNA]</scope>
</reference>
<dbReference type="RefSeq" id="YP_008051923.1">
    <property type="nucleotide sequence ID" value="NC_021308.1"/>
</dbReference>
<organism evidence="1 2">
    <name type="scientific">Mycobacterium phage HINdeR</name>
    <dbReference type="NCBI Taxonomy" id="1327770"/>
    <lineage>
        <taxon>Viruses</taxon>
        <taxon>Duplodnaviria</taxon>
        <taxon>Heunggongvirae</taxon>
        <taxon>Uroviricota</taxon>
        <taxon>Caudoviricetes</taxon>
        <taxon>Timshelvirus</taxon>
        <taxon>Timshelvirus HINdeR</taxon>
    </lineage>
</organism>
<protein>
    <submittedName>
        <fullName evidence="1">Uncharacterized protein</fullName>
    </submittedName>
</protein>
<proteinExistence type="predicted"/>
<dbReference type="Proteomes" id="UP000013551">
    <property type="component" value="Segment"/>
</dbReference>
<name>R4JLK8_9CAUD</name>
<dbReference type="EMBL" id="KC661275">
    <property type="protein sequence ID" value="AGK87550.1"/>
    <property type="molecule type" value="Genomic_DNA"/>
</dbReference>
<accession>R4JLK8</accession>
<evidence type="ECO:0000313" key="2">
    <source>
        <dbReference type="Proteomes" id="UP000013551"/>
    </source>
</evidence>